<evidence type="ECO:0000259" key="4">
    <source>
        <dbReference type="Pfam" id="PF10475"/>
    </source>
</evidence>
<dbReference type="GO" id="GO:0005829">
    <property type="term" value="C:cytosol"/>
    <property type="evidence" value="ECO:0007669"/>
    <property type="project" value="GOC"/>
</dbReference>
<proteinExistence type="predicted"/>
<dbReference type="Proteomes" id="UP000054636">
    <property type="component" value="Unassembled WGS sequence"/>
</dbReference>
<dbReference type="GO" id="GO:1990745">
    <property type="term" value="C:EARP complex"/>
    <property type="evidence" value="ECO:0007669"/>
    <property type="project" value="InterPro"/>
</dbReference>
<dbReference type="EMBL" id="LNFP01000164">
    <property type="protein sequence ID" value="KUF96428.1"/>
    <property type="molecule type" value="Genomic_DNA"/>
</dbReference>
<dbReference type="GO" id="GO:0032456">
    <property type="term" value="P:endocytic recycling"/>
    <property type="evidence" value="ECO:0007669"/>
    <property type="project" value="InterPro"/>
</dbReference>
<evidence type="ECO:0000256" key="1">
    <source>
        <dbReference type="ARBA" id="ARBA00022448"/>
    </source>
</evidence>
<dbReference type="InterPro" id="IPR019515">
    <property type="entry name" value="VPS54_N"/>
</dbReference>
<accession>A0A0W8DJR9</accession>
<dbReference type="GO" id="GO:0042147">
    <property type="term" value="P:retrograde transport, endosome to Golgi"/>
    <property type="evidence" value="ECO:0007669"/>
    <property type="project" value="InterPro"/>
</dbReference>
<dbReference type="AlphaFoldDB" id="A0A0W8DJR9"/>
<sequence length="128" mass="14640">MSVLVPQPNEEVLEALDARYFTESFDPVAHMLENLPEIKDELNVFMRTEISAVDVAKDVILTKLQDDVRANYNALIQGMKVVQDVDLDLVRAQIHVKNGRRLLATAKHDLIMRYDVAEYLLVWTVPGY</sequence>
<keyword evidence="1" id="KW-0813">Transport</keyword>
<protein>
    <submittedName>
        <fullName evidence="5">Sulfatase-modifying factor 2</fullName>
    </submittedName>
</protein>
<name>A0A0W8DJR9_PHYNI</name>
<evidence type="ECO:0000256" key="2">
    <source>
        <dbReference type="ARBA" id="ARBA00022927"/>
    </source>
</evidence>
<reference evidence="5 6" key="1">
    <citation type="submission" date="2015-11" db="EMBL/GenBank/DDBJ databases">
        <title>Genomes and virulence difference between two physiological races of Phytophthora nicotianae.</title>
        <authorList>
            <person name="Liu H."/>
            <person name="Ma X."/>
            <person name="Yu H."/>
            <person name="Fang D."/>
            <person name="Li Y."/>
            <person name="Wang X."/>
            <person name="Wang W."/>
            <person name="Dong Y."/>
            <person name="Xiao B."/>
        </authorList>
    </citation>
    <scope>NUCLEOTIDE SEQUENCE [LARGE SCALE GENOMIC DNA]</scope>
    <source>
        <strain evidence="6">race 1</strain>
    </source>
</reference>
<dbReference type="PANTHER" id="PTHR13258">
    <property type="entry name" value="SYNDETIN"/>
    <property type="match status" value="1"/>
</dbReference>
<feature type="domain" description="Vacuolar protein sorting-associated protein 54 N-terminal" evidence="4">
    <location>
        <begin position="13"/>
        <end position="110"/>
    </location>
</feature>
<organism evidence="5 6">
    <name type="scientific">Phytophthora nicotianae</name>
    <name type="common">Potato buckeye rot agent</name>
    <name type="synonym">Phytophthora parasitica</name>
    <dbReference type="NCBI Taxonomy" id="4792"/>
    <lineage>
        <taxon>Eukaryota</taxon>
        <taxon>Sar</taxon>
        <taxon>Stramenopiles</taxon>
        <taxon>Oomycota</taxon>
        <taxon>Peronosporomycetes</taxon>
        <taxon>Peronosporales</taxon>
        <taxon>Peronosporaceae</taxon>
        <taxon>Phytophthora</taxon>
    </lineage>
</organism>
<dbReference type="PANTHER" id="PTHR13258:SF0">
    <property type="entry name" value="SYNDETIN"/>
    <property type="match status" value="1"/>
</dbReference>
<dbReference type="Pfam" id="PF10475">
    <property type="entry name" value="Vps54_N"/>
    <property type="match status" value="1"/>
</dbReference>
<gene>
    <name evidence="5" type="ORF">AM588_10011401</name>
</gene>
<dbReference type="GO" id="GO:0000149">
    <property type="term" value="F:SNARE binding"/>
    <property type="evidence" value="ECO:0007669"/>
    <property type="project" value="TreeGrafter"/>
</dbReference>
<evidence type="ECO:0000313" key="5">
    <source>
        <dbReference type="EMBL" id="KUF96428.1"/>
    </source>
</evidence>
<dbReference type="InterPro" id="IPR040047">
    <property type="entry name" value="VPS50"/>
</dbReference>
<evidence type="ECO:0000313" key="6">
    <source>
        <dbReference type="Proteomes" id="UP000054636"/>
    </source>
</evidence>
<evidence type="ECO:0000256" key="3">
    <source>
        <dbReference type="ARBA" id="ARBA00023054"/>
    </source>
</evidence>
<comment type="caution">
    <text evidence="5">The sequence shown here is derived from an EMBL/GenBank/DDBJ whole genome shotgun (WGS) entry which is preliminary data.</text>
</comment>
<keyword evidence="3" id="KW-0175">Coiled coil</keyword>
<dbReference type="GO" id="GO:0015031">
    <property type="term" value="P:protein transport"/>
    <property type="evidence" value="ECO:0007669"/>
    <property type="project" value="UniProtKB-KW"/>
</dbReference>
<keyword evidence="2" id="KW-0653">Protein transport</keyword>